<dbReference type="SUPFAM" id="SSF88723">
    <property type="entry name" value="PIN domain-like"/>
    <property type="match status" value="1"/>
</dbReference>
<dbReference type="InterPro" id="IPR037503">
    <property type="entry name" value="Fcf1_PIN"/>
</dbReference>
<evidence type="ECO:0000256" key="2">
    <source>
        <dbReference type="SAM" id="MobiDB-lite"/>
    </source>
</evidence>
<dbReference type="OrthoDB" id="5378975at2759"/>
<feature type="compositionally biased region" description="Acidic residues" evidence="2">
    <location>
        <begin position="266"/>
        <end position="278"/>
    </location>
</feature>
<sequence>MSERLSRPSSPYLEPPRRSVELEDSGAQDPGVPNSDDEHFSDASEGHERSHSRPQSGRTSPIPLTRVERVDDRPAHGDIPGTAAYEKRRQDAVPDEIEIIPTGSRSRSSSTSGSQKRPLTPGGSPIPRTIVEKVDINQPSHGDVPGTLAYEKRRADAVPDLVIKVPEPVVDSPSDDAESNEPESVIGTEVPATVVSQVDSTAIEGTTSSLQAHRRRPSDATPDMIQKIPDAPDLPNSFSTSSSAHQDHTSRRGSLTSENVNHDSGDVEDDFDYEDNAEPETPRDEAAADDFDDFAEEQDLADDDFGDFDDGFQEPEGGTAEPEPIEPQQPLPLPLAPPIIDFDTFQSLPDLHATLDQYLDKLYPASKNVSSLPPLEPIQDASSIFSTERSLSLWSQLVAPPPLQPQNWVKSRIRRLFLVSLGVPVDLDEILPASKQKKLVLPSINLSGSDTAGSAVHSRSQSQARKSGSQDGIDSPTTSGPAARHRTSRRRDRSPPPELDLSAVRRLCATTDAALDGLTDTELRGHVKELEHVTLRASSVLEYWLKRRDGLRAVEALHQDGVVVVENAIPPSYLDQLNTLMTPDARTLYERRSTHRNFGPETGNIQQEVPVQKAIARFREQIPIPDSEEAQKQNPLSMIIANPFATAIIECMLGPRPQLRFLSANTAFRTKEAGRQPPHIDVAFDFPRVPFGFCVNVNLVDTTATNGATELWPGTHTGTDVSVLMPDNDGVIRKELVEARRKLCPPVQPVLPKGSIIIRDFRLWHAGMPNWTDEPRVMLVTVLFASCQQHTNTSTEQQVKRAISQRDNRVKQPLNAKKEEKKPEGEELTRHIPVAPSNMFFAANTALGPPYTVLVDTNFVSHTIRAKLDMLPAMMDLLYAKCIPTFTDCTIAELEKLGPKFRLALRVAKDPRWNRLHCDHAGTYADDCIVDRIMKHRIYTVATNDKDLVRRIRKIPGVPIMKVARGKYVIERLPDSFD</sequence>
<feature type="compositionally biased region" description="Basic and acidic residues" evidence="2">
    <location>
        <begin position="36"/>
        <end position="51"/>
    </location>
</feature>
<dbReference type="Pfam" id="PF04900">
    <property type="entry name" value="Fcf1"/>
    <property type="match status" value="1"/>
</dbReference>
<reference evidence="4" key="1">
    <citation type="submission" date="2020-06" db="EMBL/GenBank/DDBJ databases">
        <title>Draft genome sequences of strains closely related to Aspergillus parafelis and Aspergillus hiratsukae.</title>
        <authorList>
            <person name="Dos Santos R.A.C."/>
            <person name="Rivero-Menendez O."/>
            <person name="Steenwyk J.L."/>
            <person name="Mead M.E."/>
            <person name="Goldman G.H."/>
            <person name="Alastruey-Izquierdo A."/>
            <person name="Rokas A."/>
        </authorList>
    </citation>
    <scope>NUCLEOTIDE SEQUENCE</scope>
    <source>
        <strain evidence="4">CNM-CM5793</strain>
    </source>
</reference>
<keyword evidence="5" id="KW-1185">Reference proteome</keyword>
<feature type="compositionally biased region" description="Polar residues" evidence="2">
    <location>
        <begin position="194"/>
        <end position="211"/>
    </location>
</feature>
<dbReference type="PANTHER" id="PTHR38698">
    <property type="entry name" value="EXPRESSED PROTEIN"/>
    <property type="match status" value="1"/>
</dbReference>
<name>A0A8H6PEW7_9EURO</name>
<evidence type="ECO:0000259" key="3">
    <source>
        <dbReference type="SMART" id="SM00670"/>
    </source>
</evidence>
<feature type="compositionally biased region" description="Basic residues" evidence="2">
    <location>
        <begin position="483"/>
        <end position="492"/>
    </location>
</feature>
<dbReference type="SUPFAM" id="SSF51197">
    <property type="entry name" value="Clavaminate synthase-like"/>
    <property type="match status" value="1"/>
</dbReference>
<dbReference type="Proteomes" id="UP000630445">
    <property type="component" value="Unassembled WGS sequence"/>
</dbReference>
<dbReference type="AlphaFoldDB" id="A0A8H6PEW7"/>
<dbReference type="Gene3D" id="2.60.120.620">
    <property type="entry name" value="q2cbj1_9rhob like domain"/>
    <property type="match status" value="1"/>
</dbReference>
<dbReference type="CDD" id="cd09864">
    <property type="entry name" value="PIN_Fcf1-like"/>
    <property type="match status" value="1"/>
</dbReference>
<dbReference type="InterPro" id="IPR002716">
    <property type="entry name" value="PIN_dom"/>
</dbReference>
<feature type="region of interest" description="Disordered" evidence="2">
    <location>
        <begin position="166"/>
        <end position="331"/>
    </location>
</feature>
<feature type="compositionally biased region" description="Acidic residues" evidence="2">
    <location>
        <begin position="287"/>
        <end position="313"/>
    </location>
</feature>
<dbReference type="SMART" id="SM00670">
    <property type="entry name" value="PINc"/>
    <property type="match status" value="1"/>
</dbReference>
<feature type="domain" description="PIN" evidence="3">
    <location>
        <begin position="851"/>
        <end position="950"/>
    </location>
</feature>
<dbReference type="Gene3D" id="3.40.50.1010">
    <property type="entry name" value="5'-nuclease"/>
    <property type="match status" value="1"/>
</dbReference>
<accession>A0A8H6PEW7</accession>
<feature type="compositionally biased region" description="Low complexity" evidence="2">
    <location>
        <begin position="102"/>
        <end position="114"/>
    </location>
</feature>
<dbReference type="InterPro" id="IPR029060">
    <property type="entry name" value="PIN-like_dom_sf"/>
</dbReference>
<proteinExistence type="inferred from homology"/>
<dbReference type="PANTHER" id="PTHR38698:SF1">
    <property type="entry name" value="FUNGAL PROTEIN"/>
    <property type="match status" value="1"/>
</dbReference>
<protein>
    <recommendedName>
        <fullName evidence="3">PIN domain-containing protein</fullName>
    </recommendedName>
</protein>
<gene>
    <name evidence="4" type="ORF">CNMCM5793_004018</name>
</gene>
<feature type="region of interest" description="Disordered" evidence="2">
    <location>
        <begin position="1"/>
        <end position="146"/>
    </location>
</feature>
<evidence type="ECO:0000313" key="5">
    <source>
        <dbReference type="Proteomes" id="UP000630445"/>
    </source>
</evidence>
<dbReference type="Pfam" id="PF05721">
    <property type="entry name" value="PhyH"/>
    <property type="match status" value="1"/>
</dbReference>
<organism evidence="4 5">
    <name type="scientific">Aspergillus hiratsukae</name>
    <dbReference type="NCBI Taxonomy" id="1194566"/>
    <lineage>
        <taxon>Eukaryota</taxon>
        <taxon>Fungi</taxon>
        <taxon>Dikarya</taxon>
        <taxon>Ascomycota</taxon>
        <taxon>Pezizomycotina</taxon>
        <taxon>Eurotiomycetes</taxon>
        <taxon>Eurotiomycetidae</taxon>
        <taxon>Eurotiales</taxon>
        <taxon>Aspergillaceae</taxon>
        <taxon>Aspergillus</taxon>
        <taxon>Aspergillus subgen. Fumigati</taxon>
    </lineage>
</organism>
<dbReference type="InterPro" id="IPR031355">
    <property type="entry name" value="YBL010C/LAA2-like"/>
</dbReference>
<dbReference type="GO" id="GO:0032040">
    <property type="term" value="C:small-subunit processome"/>
    <property type="evidence" value="ECO:0007669"/>
    <property type="project" value="InterPro"/>
</dbReference>
<comment type="similarity">
    <text evidence="1">Belongs to the UTP23/FCF1 family. FCF1 subfamily.</text>
</comment>
<dbReference type="EMBL" id="JACBAD010001881">
    <property type="protein sequence ID" value="KAF7131031.1"/>
    <property type="molecule type" value="Genomic_DNA"/>
</dbReference>
<feature type="compositionally biased region" description="Basic and acidic residues" evidence="2">
    <location>
        <begin position="66"/>
        <end position="76"/>
    </location>
</feature>
<evidence type="ECO:0000256" key="1">
    <source>
        <dbReference type="ARBA" id="ARBA00024026"/>
    </source>
</evidence>
<dbReference type="FunFam" id="3.40.50.1010:FF:000019">
    <property type="entry name" value="U3 small nucleolar RNA-associated protein 24"/>
    <property type="match status" value="1"/>
</dbReference>
<feature type="region of interest" description="Disordered" evidence="2">
    <location>
        <begin position="794"/>
        <end position="828"/>
    </location>
</feature>
<comment type="caution">
    <text evidence="4">The sequence shown here is derived from an EMBL/GenBank/DDBJ whole genome shotgun (WGS) entry which is preliminary data.</text>
</comment>
<feature type="compositionally biased region" description="Basic and acidic residues" evidence="2">
    <location>
        <begin position="804"/>
        <end position="828"/>
    </location>
</feature>
<feature type="region of interest" description="Disordered" evidence="2">
    <location>
        <begin position="448"/>
        <end position="502"/>
    </location>
</feature>
<evidence type="ECO:0000313" key="4">
    <source>
        <dbReference type="EMBL" id="KAF7131031.1"/>
    </source>
</evidence>
<dbReference type="InterPro" id="IPR008775">
    <property type="entry name" value="Phytyl_CoA_dOase-like"/>
</dbReference>
<feature type="compositionally biased region" description="Polar residues" evidence="2">
    <location>
        <begin position="448"/>
        <end position="480"/>
    </location>
</feature>
<dbReference type="Pfam" id="PF17104">
    <property type="entry name" value="YBL010C_LAA2"/>
    <property type="match status" value="1"/>
</dbReference>
<dbReference type="GO" id="GO:0004540">
    <property type="term" value="F:RNA nuclease activity"/>
    <property type="evidence" value="ECO:0007669"/>
    <property type="project" value="UniProtKB-ARBA"/>
</dbReference>
<dbReference type="InterPro" id="IPR006984">
    <property type="entry name" value="Fcf1/UTP23"/>
</dbReference>